<name>A0A6G9XT92_NOCBR</name>
<dbReference type="InterPro" id="IPR006426">
    <property type="entry name" value="Asn_synth_AEB"/>
</dbReference>
<dbReference type="SUPFAM" id="SSF52402">
    <property type="entry name" value="Adenine nucleotide alpha hydrolases-like"/>
    <property type="match status" value="1"/>
</dbReference>
<dbReference type="InterPro" id="IPR017932">
    <property type="entry name" value="GATase_2_dom"/>
</dbReference>
<feature type="binding site" evidence="10">
    <location>
        <position position="102"/>
    </location>
    <ligand>
        <name>L-glutamine</name>
        <dbReference type="ChEBI" id="CHEBI:58359"/>
    </ligand>
</feature>
<keyword evidence="13" id="KW-0436">Ligase</keyword>
<evidence type="ECO:0000313" key="14">
    <source>
        <dbReference type="Proteomes" id="UP000501705"/>
    </source>
</evidence>
<evidence type="ECO:0000259" key="12">
    <source>
        <dbReference type="PROSITE" id="PS51278"/>
    </source>
</evidence>
<comment type="pathway">
    <text evidence="1">Amino-acid biosynthesis; L-asparagine biosynthesis; L-asparagine from L-aspartate (L-Gln route): step 1/1.</text>
</comment>
<dbReference type="NCBIfam" id="TIGR01536">
    <property type="entry name" value="asn_synth_AEB"/>
    <property type="match status" value="1"/>
</dbReference>
<dbReference type="PIRSF" id="PIRSF001589">
    <property type="entry name" value="Asn_synthetase_glu-h"/>
    <property type="match status" value="1"/>
</dbReference>
<evidence type="ECO:0000256" key="4">
    <source>
        <dbReference type="ARBA" id="ARBA00022741"/>
    </source>
</evidence>
<keyword evidence="4 10" id="KW-0547">Nucleotide-binding</keyword>
<gene>
    <name evidence="13" type="primary">asnB</name>
    <name evidence="13" type="ORF">F5X71_18920</name>
</gene>
<proteinExistence type="inferred from homology"/>
<dbReference type="GO" id="GO:0005829">
    <property type="term" value="C:cytosol"/>
    <property type="evidence" value="ECO:0007669"/>
    <property type="project" value="TreeGrafter"/>
</dbReference>
<comment type="catalytic activity">
    <reaction evidence="8">
        <text>L-aspartate + L-glutamine + ATP + H2O = L-asparagine + L-glutamate + AMP + diphosphate + H(+)</text>
        <dbReference type="Rhea" id="RHEA:12228"/>
        <dbReference type="ChEBI" id="CHEBI:15377"/>
        <dbReference type="ChEBI" id="CHEBI:15378"/>
        <dbReference type="ChEBI" id="CHEBI:29985"/>
        <dbReference type="ChEBI" id="CHEBI:29991"/>
        <dbReference type="ChEBI" id="CHEBI:30616"/>
        <dbReference type="ChEBI" id="CHEBI:33019"/>
        <dbReference type="ChEBI" id="CHEBI:58048"/>
        <dbReference type="ChEBI" id="CHEBI:58359"/>
        <dbReference type="ChEBI" id="CHEBI:456215"/>
        <dbReference type="EC" id="6.3.5.4"/>
    </reaction>
</comment>
<dbReference type="InterPro" id="IPR014729">
    <property type="entry name" value="Rossmann-like_a/b/a_fold"/>
</dbReference>
<evidence type="ECO:0000256" key="5">
    <source>
        <dbReference type="ARBA" id="ARBA00022840"/>
    </source>
</evidence>
<evidence type="ECO:0000256" key="1">
    <source>
        <dbReference type="ARBA" id="ARBA00005187"/>
    </source>
</evidence>
<dbReference type="Gene3D" id="3.40.50.620">
    <property type="entry name" value="HUPs"/>
    <property type="match status" value="2"/>
</dbReference>
<accession>A0A6G9XT92</accession>
<dbReference type="PANTHER" id="PTHR43284:SF1">
    <property type="entry name" value="ASPARAGINE SYNTHETASE"/>
    <property type="match status" value="1"/>
</dbReference>
<feature type="site" description="Important for beta-aspartyl-AMP intermediate formation" evidence="11">
    <location>
        <position position="369"/>
    </location>
</feature>
<evidence type="ECO:0000313" key="13">
    <source>
        <dbReference type="EMBL" id="QIS04125.1"/>
    </source>
</evidence>
<dbReference type="PROSITE" id="PS51278">
    <property type="entry name" value="GATASE_TYPE_2"/>
    <property type="match status" value="1"/>
</dbReference>
<dbReference type="EC" id="6.3.5.4" evidence="3"/>
<dbReference type="GO" id="GO:0006529">
    <property type="term" value="P:asparagine biosynthetic process"/>
    <property type="evidence" value="ECO:0007669"/>
    <property type="project" value="UniProtKB-KW"/>
</dbReference>
<dbReference type="Proteomes" id="UP000501705">
    <property type="component" value="Chromosome"/>
</dbReference>
<dbReference type="SUPFAM" id="SSF56235">
    <property type="entry name" value="N-terminal nucleophile aminohydrolases (Ntn hydrolases)"/>
    <property type="match status" value="1"/>
</dbReference>
<dbReference type="Gene3D" id="3.60.20.10">
    <property type="entry name" value="Glutamine Phosphoribosylpyrophosphate, subunit 1, domain 1"/>
    <property type="match status" value="1"/>
</dbReference>
<feature type="binding site" evidence="10">
    <location>
        <position position="293"/>
    </location>
    <ligand>
        <name>ATP</name>
        <dbReference type="ChEBI" id="CHEBI:30616"/>
    </ligand>
</feature>
<evidence type="ECO:0000256" key="8">
    <source>
        <dbReference type="ARBA" id="ARBA00048741"/>
    </source>
</evidence>
<dbReference type="PANTHER" id="PTHR43284">
    <property type="entry name" value="ASPARAGINE SYNTHETASE (GLUTAMINE-HYDROLYZING)"/>
    <property type="match status" value="1"/>
</dbReference>
<feature type="active site" description="For GATase activity" evidence="9">
    <location>
        <position position="4"/>
    </location>
</feature>
<evidence type="ECO:0000256" key="11">
    <source>
        <dbReference type="PIRSR" id="PIRSR001589-3"/>
    </source>
</evidence>
<dbReference type="Pfam" id="PF13537">
    <property type="entry name" value="GATase_7"/>
    <property type="match status" value="1"/>
</dbReference>
<evidence type="ECO:0000256" key="2">
    <source>
        <dbReference type="ARBA" id="ARBA00005752"/>
    </source>
</evidence>
<dbReference type="CDD" id="cd01991">
    <property type="entry name" value="Asn_synthase_B_C"/>
    <property type="match status" value="1"/>
</dbReference>
<protein>
    <recommendedName>
        <fullName evidence="3">asparagine synthase (glutamine-hydrolyzing)</fullName>
        <ecNumber evidence="3">6.3.5.4</ecNumber>
    </recommendedName>
</protein>
<dbReference type="InterPro" id="IPR001962">
    <property type="entry name" value="Asn_synthase"/>
</dbReference>
<dbReference type="EMBL" id="CP046171">
    <property type="protein sequence ID" value="QIS04125.1"/>
    <property type="molecule type" value="Genomic_DNA"/>
</dbReference>
<dbReference type="InterPro" id="IPR051786">
    <property type="entry name" value="ASN_synthetase/amidase"/>
</dbReference>
<dbReference type="Pfam" id="PF00733">
    <property type="entry name" value="Asn_synthase"/>
    <property type="match status" value="1"/>
</dbReference>
<dbReference type="GO" id="GO:0004066">
    <property type="term" value="F:asparagine synthase (glutamine-hydrolyzing) activity"/>
    <property type="evidence" value="ECO:0007669"/>
    <property type="project" value="UniProtKB-EC"/>
</dbReference>
<evidence type="ECO:0000256" key="3">
    <source>
        <dbReference type="ARBA" id="ARBA00012737"/>
    </source>
</evidence>
<feature type="domain" description="Glutamine amidotransferase type-2" evidence="12">
    <location>
        <begin position="4"/>
        <end position="215"/>
    </location>
</feature>
<comment type="similarity">
    <text evidence="2">Belongs to the asparagine synthetase family.</text>
</comment>
<dbReference type="CDD" id="cd00712">
    <property type="entry name" value="AsnB"/>
    <property type="match status" value="1"/>
</dbReference>
<sequence length="667" mass="74608">MPVCGVVGFIDSGLRKDQRLDLVRRGIRAIAHRGPDEVGLYDSAEFTLGTVRLSVIDPRLGQQPMVTPDQRYIAGFNGEVFNYLELRSELEGYGVRFRTNSDTEVLLHSFAYWGLDALSRLNGQFGFVFYDKWERTLILGRDRFGERPMFYTEQDGTFYFASEIKGLFAFPRVPRELAADKVRRAMRYWSPIAGETCFTGIDAIPPGHVLIVRDGNAELSKYYQGIARQGLIAPPNSFEEAKSGLREVIRESVRLRLRADYPLGTYISGGIDSAVISSVMSELIGEPLTTFSIEAADSPVDETPYQQAMVARLGSRHTRIPVSRAQIRERFPHVVRQCEQPLHFTAPVAYGVMAEQVGLAGVRIILGGEGSDELFAGYDMAKEATILERCLRTGSFAGAAEELELALTDLRYSDATDAARILRFYADRADRDFTLGAHVRRFESEPVDELIDAAGDVFDDHAVMLGRLRADFPDFDQRPAVDRSMLVDMYTFLIGYGMTCLGDRAGTGYGVEGRYPYMDSNVVEYAASLPLEWKLHNGRTKHILREAYADRLPHGIVNRPKFGMRLPGAEALLPDGDDWVSAVLDPAVIRRVGFLRTDAVDQLVARVRAAEAPRVPYPFGDAYVHLLSLLLMEEFLINDFQVPEVDIDRIMMRDIDGDHDPVGTAAR</sequence>
<evidence type="ECO:0000256" key="9">
    <source>
        <dbReference type="PIRSR" id="PIRSR001589-1"/>
    </source>
</evidence>
<dbReference type="AlphaFoldDB" id="A0A6G9XT92"/>
<keyword evidence="9" id="KW-0028">Amino-acid biosynthesis</keyword>
<dbReference type="InterPro" id="IPR029055">
    <property type="entry name" value="Ntn_hydrolases_N"/>
</dbReference>
<evidence type="ECO:0000256" key="10">
    <source>
        <dbReference type="PIRSR" id="PIRSR001589-2"/>
    </source>
</evidence>
<reference evidence="13 14" key="1">
    <citation type="journal article" date="2019" name="ACS Chem. Biol.">
        <title>Identification and Mobilization of a Cryptic Antibiotic Biosynthesis Gene Locus from a Human-Pathogenic Nocardia Isolate.</title>
        <authorList>
            <person name="Herisse M."/>
            <person name="Ishida K."/>
            <person name="Porter J.L."/>
            <person name="Howden B."/>
            <person name="Hertweck C."/>
            <person name="Stinear T.P."/>
            <person name="Pidot S.J."/>
        </authorList>
    </citation>
    <scope>NUCLEOTIDE SEQUENCE [LARGE SCALE GENOMIC DNA]</scope>
    <source>
        <strain evidence="13 14">AUSMDU00024985</strain>
    </source>
</reference>
<dbReference type="InterPro" id="IPR033738">
    <property type="entry name" value="AsnB_N"/>
</dbReference>
<evidence type="ECO:0000256" key="6">
    <source>
        <dbReference type="ARBA" id="ARBA00022888"/>
    </source>
</evidence>
<dbReference type="GO" id="GO:0005524">
    <property type="term" value="F:ATP binding"/>
    <property type="evidence" value="ECO:0007669"/>
    <property type="project" value="UniProtKB-KW"/>
</dbReference>
<evidence type="ECO:0000256" key="7">
    <source>
        <dbReference type="ARBA" id="ARBA00022962"/>
    </source>
</evidence>
<organism evidence="13 14">
    <name type="scientific">Nocardia brasiliensis</name>
    <dbReference type="NCBI Taxonomy" id="37326"/>
    <lineage>
        <taxon>Bacteria</taxon>
        <taxon>Bacillati</taxon>
        <taxon>Actinomycetota</taxon>
        <taxon>Actinomycetes</taxon>
        <taxon>Mycobacteriales</taxon>
        <taxon>Nocardiaceae</taxon>
        <taxon>Nocardia</taxon>
    </lineage>
</organism>
<keyword evidence="5 10" id="KW-0067">ATP-binding</keyword>
<keyword evidence="6 9" id="KW-0061">Asparagine biosynthesis</keyword>
<keyword evidence="7 9" id="KW-0315">Glutamine amidotransferase</keyword>